<name>A0A0A9GPT4_ARUDO</name>
<dbReference type="AlphaFoldDB" id="A0A0A9GPT4"/>
<dbReference type="EMBL" id="GBRH01170781">
    <property type="protein sequence ID" value="JAE27115.1"/>
    <property type="molecule type" value="Transcribed_RNA"/>
</dbReference>
<reference evidence="2" key="2">
    <citation type="journal article" date="2015" name="Data Brief">
        <title>Shoot transcriptome of the giant reed, Arundo donax.</title>
        <authorList>
            <person name="Barrero R.A."/>
            <person name="Guerrero F.D."/>
            <person name="Moolhuijzen P."/>
            <person name="Goolsby J.A."/>
            <person name="Tidwell J."/>
            <person name="Bellgard S.E."/>
            <person name="Bellgard M.I."/>
        </authorList>
    </citation>
    <scope>NUCLEOTIDE SEQUENCE</scope>
    <source>
        <tissue evidence="2">Shoot tissue taken approximately 20 cm above the soil surface</tissue>
    </source>
</reference>
<feature type="transmembrane region" description="Helical" evidence="1">
    <location>
        <begin position="12"/>
        <end position="29"/>
    </location>
</feature>
<sequence>MILSRPSYGSGTIHGGVVILLSIVNLSMVPNNFTPLFFH</sequence>
<proteinExistence type="predicted"/>
<evidence type="ECO:0000256" key="1">
    <source>
        <dbReference type="SAM" id="Phobius"/>
    </source>
</evidence>
<keyword evidence="1" id="KW-1133">Transmembrane helix</keyword>
<organism evidence="2">
    <name type="scientific">Arundo donax</name>
    <name type="common">Giant reed</name>
    <name type="synonym">Donax arundinaceus</name>
    <dbReference type="NCBI Taxonomy" id="35708"/>
    <lineage>
        <taxon>Eukaryota</taxon>
        <taxon>Viridiplantae</taxon>
        <taxon>Streptophyta</taxon>
        <taxon>Embryophyta</taxon>
        <taxon>Tracheophyta</taxon>
        <taxon>Spermatophyta</taxon>
        <taxon>Magnoliopsida</taxon>
        <taxon>Liliopsida</taxon>
        <taxon>Poales</taxon>
        <taxon>Poaceae</taxon>
        <taxon>PACMAD clade</taxon>
        <taxon>Arundinoideae</taxon>
        <taxon>Arundineae</taxon>
        <taxon>Arundo</taxon>
    </lineage>
</organism>
<reference evidence="2" key="1">
    <citation type="submission" date="2014-09" db="EMBL/GenBank/DDBJ databases">
        <authorList>
            <person name="Magalhaes I.L.F."/>
            <person name="Oliveira U."/>
            <person name="Santos F.R."/>
            <person name="Vidigal T.H.D.A."/>
            <person name="Brescovit A.D."/>
            <person name="Santos A.J."/>
        </authorList>
    </citation>
    <scope>NUCLEOTIDE SEQUENCE</scope>
    <source>
        <tissue evidence="2">Shoot tissue taken approximately 20 cm above the soil surface</tissue>
    </source>
</reference>
<keyword evidence="1" id="KW-0812">Transmembrane</keyword>
<protein>
    <submittedName>
        <fullName evidence="2">Uncharacterized protein</fullName>
    </submittedName>
</protein>
<accession>A0A0A9GPT4</accession>
<keyword evidence="1" id="KW-0472">Membrane</keyword>
<evidence type="ECO:0000313" key="2">
    <source>
        <dbReference type="EMBL" id="JAE27115.1"/>
    </source>
</evidence>